<dbReference type="AlphaFoldDB" id="A0A7C1XNW7"/>
<dbReference type="InterPro" id="IPR032875">
    <property type="entry name" value="Succ_CoA_lig_flav_dom"/>
</dbReference>
<accession>A0A7C1XNW7</accession>
<keyword evidence="1" id="KW-0808">Transferase</keyword>
<dbReference type="GO" id="GO:0016747">
    <property type="term" value="F:acyltransferase activity, transferring groups other than amino-acyl groups"/>
    <property type="evidence" value="ECO:0007669"/>
    <property type="project" value="InterPro"/>
</dbReference>
<dbReference type="InterPro" id="IPR016181">
    <property type="entry name" value="Acyl_CoA_acyltransferase"/>
</dbReference>
<gene>
    <name evidence="1" type="ORF">ENP47_07620</name>
</gene>
<dbReference type="SMART" id="SM00881">
    <property type="entry name" value="CoA_binding"/>
    <property type="match status" value="1"/>
</dbReference>
<dbReference type="Gene3D" id="3.30.1490.20">
    <property type="entry name" value="ATP-grasp fold, A domain"/>
    <property type="match status" value="1"/>
</dbReference>
<dbReference type="PROSITE" id="PS51186">
    <property type="entry name" value="GNAT"/>
    <property type="match status" value="1"/>
</dbReference>
<dbReference type="InterPro" id="IPR013815">
    <property type="entry name" value="ATP_grasp_subdomain_1"/>
</dbReference>
<dbReference type="PANTHER" id="PTHR42793:SF1">
    <property type="entry name" value="PEPTIDYL-LYSINE N-ACETYLTRANSFERASE PATZ"/>
    <property type="match status" value="1"/>
</dbReference>
<dbReference type="SUPFAM" id="SSF56059">
    <property type="entry name" value="Glutathione synthetase ATP-binding domain-like"/>
    <property type="match status" value="1"/>
</dbReference>
<organism evidence="1">
    <name type="scientific">Thermomicrobium roseum</name>
    <dbReference type="NCBI Taxonomy" id="500"/>
    <lineage>
        <taxon>Bacteria</taxon>
        <taxon>Pseudomonadati</taxon>
        <taxon>Thermomicrobiota</taxon>
        <taxon>Thermomicrobia</taxon>
        <taxon>Thermomicrobiales</taxon>
        <taxon>Thermomicrobiaceae</taxon>
        <taxon>Thermomicrobium</taxon>
    </lineage>
</organism>
<dbReference type="EMBL" id="DSJL01000011">
    <property type="protein sequence ID" value="HEF65450.1"/>
    <property type="molecule type" value="Genomic_DNA"/>
</dbReference>
<dbReference type="Pfam" id="PF00583">
    <property type="entry name" value="Acetyltransf_1"/>
    <property type="match status" value="1"/>
</dbReference>
<sequence>MRQVYPAHREADVVLRDGSTVHVRPVRPEDEGAILAFYQGLSAEARKLRFFGEAADLEQAARDDTRVDYVNDCTLVAEAGPEHRIVGVATYRRLDGDRAEVALAVADAYQGRGLGTILIGHLAEIAESNGIRVFVAWVLPENYRMIQVFRDLGVPVEIRAGIEEIRVTFPTSLTSEAIERFERREQIAAAHALEAVLRPRAVAVIGASRQRGTVGGELFHNLLEYGFNGPVFPVNRNARVVQSVLAYPSIESVPEPVDLAVIAVPAPEVPKVAEECGRKGVRALVVISSGFAEIGPEGRARQDELLRICRAYGMRLVGPNCIGVINTDPEVRLNATFGPLPPAAGRVGFASQSGALGLAIIDYARSLGLGLSSFVSMGNKADISGNDLLNYWETDPRTDVILLYLESFGNPRKFARIARRVARKKPIVAVKSGRTSAGVRAASSHTGALLAASDVTVDALFRQTGVIRTETLEGLFDVATLLANQPLPKGRRVAVVTNAGGPGILAVDSCVAHGLEVPELHETTQEQLRALVPPHASVINPVDLTAPATAEVYRRAIPLVANDASVDALIVIYLPPLRVPSEDVARAIVEAAREVNALGKPMAAVFLSSHGVPEALQDSEVRIPSYAFPEAAAIALARAAQYAEWRERPLTPAPDFPDIRRDEAASVIASVLGRGGGWLDPAETARILSCFGIRLVEQELVATPEEAAQAAARLGGLLVLKAVAPGLTHKTERGAVRLGLESPAAVEAAAREMQERLSREGFTALRFLVQRQVVGGVELLVGVTHDRHFGPVVVCGLGGVLVELLRDISVRLTPLAVEDAREMLRELKGFPLLTGYRGSPPVDIAAVEELLLRVSALAEELPDVAELDLNPVIARADGVVVVDARIRIEQAEPPLPLGARTRPWW</sequence>
<dbReference type="CDD" id="cd04301">
    <property type="entry name" value="NAT_SF"/>
    <property type="match status" value="1"/>
</dbReference>
<dbReference type="SUPFAM" id="SSF51735">
    <property type="entry name" value="NAD(P)-binding Rossmann-fold domains"/>
    <property type="match status" value="1"/>
</dbReference>
<dbReference type="Pfam" id="PF13380">
    <property type="entry name" value="CoA_binding_2"/>
    <property type="match status" value="1"/>
</dbReference>
<dbReference type="InterPro" id="IPR016102">
    <property type="entry name" value="Succinyl-CoA_synth-like"/>
</dbReference>
<name>A0A7C1XNW7_THERO</name>
<comment type="caution">
    <text evidence="1">The sequence shown here is derived from an EMBL/GenBank/DDBJ whole genome shotgun (WGS) entry which is preliminary data.</text>
</comment>
<dbReference type="SUPFAM" id="SSF52210">
    <property type="entry name" value="Succinyl-CoA synthetase domains"/>
    <property type="match status" value="2"/>
</dbReference>
<proteinExistence type="predicted"/>
<reference evidence="1" key="1">
    <citation type="journal article" date="2020" name="mSystems">
        <title>Genome- and Community-Level Interaction Insights into Carbon Utilization and Element Cycling Functions of Hydrothermarchaeota in Hydrothermal Sediment.</title>
        <authorList>
            <person name="Zhou Z."/>
            <person name="Liu Y."/>
            <person name="Xu W."/>
            <person name="Pan J."/>
            <person name="Luo Z.H."/>
            <person name="Li M."/>
        </authorList>
    </citation>
    <scope>NUCLEOTIDE SEQUENCE [LARGE SCALE GENOMIC DNA]</scope>
    <source>
        <strain evidence="1">SpSt-222</strain>
    </source>
</reference>
<dbReference type="InterPro" id="IPR036291">
    <property type="entry name" value="NAD(P)-bd_dom_sf"/>
</dbReference>
<dbReference type="SUPFAM" id="SSF55729">
    <property type="entry name" value="Acyl-CoA N-acyltransferases (Nat)"/>
    <property type="match status" value="1"/>
</dbReference>
<dbReference type="InterPro" id="IPR043938">
    <property type="entry name" value="Ligase_CoA_dom"/>
</dbReference>
<evidence type="ECO:0000313" key="1">
    <source>
        <dbReference type="EMBL" id="HEF65450.1"/>
    </source>
</evidence>
<dbReference type="GO" id="GO:0043758">
    <property type="term" value="F:acetate-CoA ligase (ADP-forming) activity"/>
    <property type="evidence" value="ECO:0007669"/>
    <property type="project" value="InterPro"/>
</dbReference>
<dbReference type="Gene3D" id="3.40.50.261">
    <property type="entry name" value="Succinyl-CoA synthetase domains"/>
    <property type="match status" value="2"/>
</dbReference>
<protein>
    <submittedName>
        <fullName evidence="1">GNAT family N-acetyltransferase</fullName>
    </submittedName>
</protein>
<dbReference type="PANTHER" id="PTHR42793">
    <property type="entry name" value="COA BINDING DOMAIN CONTAINING PROTEIN"/>
    <property type="match status" value="1"/>
</dbReference>
<dbReference type="InterPro" id="IPR000182">
    <property type="entry name" value="GNAT_dom"/>
</dbReference>
<dbReference type="Gene3D" id="3.30.470.20">
    <property type="entry name" value="ATP-grasp fold, B domain"/>
    <property type="match status" value="1"/>
</dbReference>
<dbReference type="Pfam" id="PF13607">
    <property type="entry name" value="Succ_CoA_lig"/>
    <property type="match status" value="1"/>
</dbReference>
<dbReference type="Pfam" id="PF13549">
    <property type="entry name" value="ATP-grasp_5"/>
    <property type="match status" value="1"/>
</dbReference>
<dbReference type="GO" id="GO:0005524">
    <property type="term" value="F:ATP binding"/>
    <property type="evidence" value="ECO:0007669"/>
    <property type="project" value="InterPro"/>
</dbReference>
<dbReference type="Gene3D" id="3.40.630.30">
    <property type="match status" value="1"/>
</dbReference>
<dbReference type="Gene3D" id="3.40.50.720">
    <property type="entry name" value="NAD(P)-binding Rossmann-like Domain"/>
    <property type="match status" value="1"/>
</dbReference>
<dbReference type="InterPro" id="IPR003781">
    <property type="entry name" value="CoA-bd"/>
</dbReference>
<dbReference type="Pfam" id="PF19045">
    <property type="entry name" value="Ligase_CoA_2"/>
    <property type="match status" value="1"/>
</dbReference>